<dbReference type="PANTHER" id="PTHR15065:SF5">
    <property type="entry name" value="INSULINOMA-ASSOCIATED PROTEIN 1"/>
    <property type="match status" value="1"/>
</dbReference>
<feature type="region of interest" description="Disordered" evidence="15">
    <location>
        <begin position="362"/>
        <end position="406"/>
    </location>
</feature>
<keyword evidence="2" id="KW-0217">Developmental protein</keyword>
<keyword evidence="11" id="KW-0804">Transcription</keyword>
<evidence type="ECO:0000313" key="18">
    <source>
        <dbReference type="Proteomes" id="UP000288216"/>
    </source>
</evidence>
<keyword evidence="7" id="KW-0862">Zinc</keyword>
<feature type="region of interest" description="Disordered" evidence="15">
    <location>
        <begin position="220"/>
        <end position="269"/>
    </location>
</feature>
<dbReference type="InterPro" id="IPR042972">
    <property type="entry name" value="INSM1/2"/>
</dbReference>
<reference evidence="17 18" key="1">
    <citation type="journal article" date="2018" name="Nat. Ecol. Evol.">
        <title>Shark genomes provide insights into elasmobranch evolution and the origin of vertebrates.</title>
        <authorList>
            <person name="Hara Y"/>
            <person name="Yamaguchi K"/>
            <person name="Onimaru K"/>
            <person name="Kadota M"/>
            <person name="Koyanagi M"/>
            <person name="Keeley SD"/>
            <person name="Tatsumi K"/>
            <person name="Tanaka K"/>
            <person name="Motone F"/>
            <person name="Kageyama Y"/>
            <person name="Nozu R"/>
            <person name="Adachi N"/>
            <person name="Nishimura O"/>
            <person name="Nakagawa R"/>
            <person name="Tanegashima C"/>
            <person name="Kiyatake I"/>
            <person name="Matsumoto R"/>
            <person name="Murakumo K"/>
            <person name="Nishida K"/>
            <person name="Terakita A"/>
            <person name="Kuratani S"/>
            <person name="Sato K"/>
            <person name="Hyodo S Kuraku.S."/>
        </authorList>
    </citation>
    <scope>NUCLEOTIDE SEQUENCE [LARGE SCALE GENOMIC DNA]</scope>
</reference>
<feature type="domain" description="C2H2-type" evidence="16">
    <location>
        <begin position="498"/>
        <end position="526"/>
    </location>
</feature>
<keyword evidence="10" id="KW-0238">DNA-binding</keyword>
<name>A0A401PFW2_SCYTO</name>
<evidence type="ECO:0000259" key="16">
    <source>
        <dbReference type="PROSITE" id="PS50157"/>
    </source>
</evidence>
<dbReference type="InterPro" id="IPR013087">
    <property type="entry name" value="Znf_C2H2_type"/>
</dbReference>
<dbReference type="EMBL" id="BFAA01003569">
    <property type="protein sequence ID" value="GCB72016.1"/>
    <property type="molecule type" value="Genomic_DNA"/>
</dbReference>
<keyword evidence="4" id="KW-0677">Repeat</keyword>
<comment type="similarity">
    <text evidence="13">Belongs to the INSM1 family.</text>
</comment>
<feature type="non-terminal residue" evidence="17">
    <location>
        <position position="1"/>
    </location>
</feature>
<feature type="domain" description="C2H2-type" evidence="16">
    <location>
        <begin position="471"/>
        <end position="498"/>
    </location>
</feature>
<dbReference type="Pfam" id="PF00096">
    <property type="entry name" value="zf-C2H2"/>
    <property type="match status" value="4"/>
</dbReference>
<dbReference type="GO" id="GO:0010564">
    <property type="term" value="P:regulation of cell cycle process"/>
    <property type="evidence" value="ECO:0007669"/>
    <property type="project" value="TreeGrafter"/>
</dbReference>
<evidence type="ECO:0000256" key="7">
    <source>
        <dbReference type="ARBA" id="ARBA00022833"/>
    </source>
</evidence>
<proteinExistence type="inferred from homology"/>
<dbReference type="AlphaFoldDB" id="A0A401PFW2"/>
<keyword evidence="9" id="KW-0805">Transcription regulation</keyword>
<evidence type="ECO:0000256" key="13">
    <source>
        <dbReference type="ARBA" id="ARBA00038003"/>
    </source>
</evidence>
<dbReference type="FunFam" id="3.30.160.60:FF:000488">
    <property type="entry name" value="Insulinoma-associated protein 2"/>
    <property type="match status" value="1"/>
</dbReference>
<dbReference type="Gene3D" id="3.30.160.60">
    <property type="entry name" value="Classic Zinc Finger"/>
    <property type="match status" value="3"/>
</dbReference>
<evidence type="ECO:0000256" key="4">
    <source>
        <dbReference type="ARBA" id="ARBA00022737"/>
    </source>
</evidence>
<evidence type="ECO:0000256" key="9">
    <source>
        <dbReference type="ARBA" id="ARBA00023015"/>
    </source>
</evidence>
<keyword evidence="3" id="KW-0479">Metal-binding</keyword>
<dbReference type="SMART" id="SM00355">
    <property type="entry name" value="ZnF_C2H2"/>
    <property type="match status" value="5"/>
</dbReference>
<evidence type="ECO:0000256" key="14">
    <source>
        <dbReference type="PROSITE-ProRule" id="PRU00042"/>
    </source>
</evidence>
<dbReference type="SUPFAM" id="SSF57667">
    <property type="entry name" value="beta-beta-alpha zinc fingers"/>
    <property type="match status" value="2"/>
</dbReference>
<dbReference type="FunFam" id="3.30.160.60:FF:000100">
    <property type="entry name" value="Zinc finger 45-like"/>
    <property type="match status" value="1"/>
</dbReference>
<evidence type="ECO:0000256" key="11">
    <source>
        <dbReference type="ARBA" id="ARBA00023163"/>
    </source>
</evidence>
<feature type="region of interest" description="Disordered" evidence="15">
    <location>
        <begin position="436"/>
        <end position="466"/>
    </location>
</feature>
<protein>
    <recommendedName>
        <fullName evidence="16">C2H2-type domain-containing protein</fullName>
    </recommendedName>
</protein>
<feature type="compositionally biased region" description="Basic and acidic residues" evidence="15">
    <location>
        <begin position="383"/>
        <end position="394"/>
    </location>
</feature>
<evidence type="ECO:0000256" key="8">
    <source>
        <dbReference type="ARBA" id="ARBA00022902"/>
    </source>
</evidence>
<dbReference type="STRING" id="75743.A0A401PFW2"/>
<keyword evidence="5 14" id="KW-0863">Zinc-finger</keyword>
<feature type="compositionally biased region" description="Basic residues" evidence="15">
    <location>
        <begin position="248"/>
        <end position="269"/>
    </location>
</feature>
<feature type="domain" description="C2H2-type" evidence="16">
    <location>
        <begin position="411"/>
        <end position="433"/>
    </location>
</feature>
<feature type="domain" description="C2H2-type" evidence="16">
    <location>
        <begin position="342"/>
        <end position="369"/>
    </location>
</feature>
<keyword evidence="18" id="KW-1185">Reference proteome</keyword>
<dbReference type="OrthoDB" id="8953942at2759"/>
<evidence type="ECO:0000256" key="15">
    <source>
        <dbReference type="SAM" id="MobiDB-lite"/>
    </source>
</evidence>
<feature type="region of interest" description="Disordered" evidence="15">
    <location>
        <begin position="140"/>
        <end position="195"/>
    </location>
</feature>
<organism evidence="17 18">
    <name type="scientific">Scyliorhinus torazame</name>
    <name type="common">Cloudy catshark</name>
    <name type="synonym">Catulus torazame</name>
    <dbReference type="NCBI Taxonomy" id="75743"/>
    <lineage>
        <taxon>Eukaryota</taxon>
        <taxon>Metazoa</taxon>
        <taxon>Chordata</taxon>
        <taxon>Craniata</taxon>
        <taxon>Vertebrata</taxon>
        <taxon>Chondrichthyes</taxon>
        <taxon>Elasmobranchii</taxon>
        <taxon>Galeomorphii</taxon>
        <taxon>Galeoidea</taxon>
        <taxon>Carcharhiniformes</taxon>
        <taxon>Scyliorhinidae</taxon>
        <taxon>Scyliorhinus</taxon>
    </lineage>
</organism>
<keyword evidence="12" id="KW-0539">Nucleus</keyword>
<dbReference type="GO" id="GO:0005634">
    <property type="term" value="C:nucleus"/>
    <property type="evidence" value="ECO:0007669"/>
    <property type="project" value="UniProtKB-SubCell"/>
</dbReference>
<dbReference type="GO" id="GO:0001227">
    <property type="term" value="F:DNA-binding transcription repressor activity, RNA polymerase II-specific"/>
    <property type="evidence" value="ECO:0007669"/>
    <property type="project" value="TreeGrafter"/>
</dbReference>
<evidence type="ECO:0000256" key="10">
    <source>
        <dbReference type="ARBA" id="ARBA00023125"/>
    </source>
</evidence>
<dbReference type="OMA" id="TRHINKH"/>
<accession>A0A401PFW2</accession>
<comment type="caution">
    <text evidence="17">The sequence shown here is derived from an EMBL/GenBank/DDBJ whole genome shotgun (WGS) entry which is preliminary data.</text>
</comment>
<dbReference type="InterPro" id="IPR036236">
    <property type="entry name" value="Znf_C2H2_sf"/>
</dbReference>
<gene>
    <name evidence="17" type="ORF">scyTo_0009004</name>
</gene>
<sequence length="539" mass="59269">YLEEPWCLCIYHDRFMDFKNEVRQIVESNRANVAEPIEELIRQIAEGEFLVPGNTKTFLEEQFRKDGYQRLIERSQLNYLSYNRYHLPMFAWPGKCLVILSLLHLPPPKMPRGFLVKRSRKSTPVSYRIRCEDAAELEPGAGGFPVPSSLPPGPGAGAGAAAPLVYPEPPVSSPVRPVSREQGQRSVNLGSPLSAESFPNPAAFTALDHILFAPAPGKLPSARVSPVPPGAAGGGRAAASESQSERRSHPRPPHPHPHHIKTPAAKKTKAIRKLNFEDEVTTSPVLGLKIKEGPVDPKPRSSSGGAGGRPLGEFICQLCKEEYIDPFSLAQHKCSRIVRVEYRCPECDKVFSCPANLASHRRWHKPRGQSLGAASSSKAASGEPKEIPGAERDTPSPGSVLSESGSEDGLYECYQCAKKFKRQAYLRKHLLAHQVNPREERKATPGDAPASYPPFPGEKPGQSPNASSEYHLCQLCGESFSSKASLERHLRLHASEVFPCKYCPATFYSSPGLTRHINKCHPSENRQVILLQMPVRPAC</sequence>
<evidence type="ECO:0000256" key="5">
    <source>
        <dbReference type="ARBA" id="ARBA00022771"/>
    </source>
</evidence>
<evidence type="ECO:0000256" key="3">
    <source>
        <dbReference type="ARBA" id="ARBA00022723"/>
    </source>
</evidence>
<dbReference type="GO" id="GO:0000978">
    <property type="term" value="F:RNA polymerase II cis-regulatory region sequence-specific DNA binding"/>
    <property type="evidence" value="ECO:0007669"/>
    <property type="project" value="TreeGrafter"/>
</dbReference>
<dbReference type="PROSITE" id="PS00028">
    <property type="entry name" value="ZINC_FINGER_C2H2_1"/>
    <property type="match status" value="4"/>
</dbReference>
<dbReference type="PANTHER" id="PTHR15065">
    <property type="entry name" value="INSULINOMA-ASSOCIATED 1"/>
    <property type="match status" value="1"/>
</dbReference>
<evidence type="ECO:0000256" key="1">
    <source>
        <dbReference type="ARBA" id="ARBA00004123"/>
    </source>
</evidence>
<dbReference type="GO" id="GO:0008270">
    <property type="term" value="F:zinc ion binding"/>
    <property type="evidence" value="ECO:0007669"/>
    <property type="project" value="UniProtKB-KW"/>
</dbReference>
<dbReference type="GO" id="GO:0017053">
    <property type="term" value="C:transcription repressor complex"/>
    <property type="evidence" value="ECO:0007669"/>
    <property type="project" value="TreeGrafter"/>
</dbReference>
<dbReference type="PROSITE" id="PS50157">
    <property type="entry name" value="ZINC_FINGER_C2H2_2"/>
    <property type="match status" value="4"/>
</dbReference>
<evidence type="ECO:0000313" key="17">
    <source>
        <dbReference type="EMBL" id="GCB72016.1"/>
    </source>
</evidence>
<keyword evidence="8" id="KW-0524">Neurogenesis</keyword>
<evidence type="ECO:0000256" key="12">
    <source>
        <dbReference type="ARBA" id="ARBA00023242"/>
    </source>
</evidence>
<dbReference type="GO" id="GO:0030182">
    <property type="term" value="P:neuron differentiation"/>
    <property type="evidence" value="ECO:0007669"/>
    <property type="project" value="TreeGrafter"/>
</dbReference>
<evidence type="ECO:0000256" key="2">
    <source>
        <dbReference type="ARBA" id="ARBA00022473"/>
    </source>
</evidence>
<evidence type="ECO:0000256" key="6">
    <source>
        <dbReference type="ARBA" id="ARBA00022782"/>
    </source>
</evidence>
<dbReference type="Proteomes" id="UP000288216">
    <property type="component" value="Unassembled WGS sequence"/>
</dbReference>
<keyword evidence="6" id="KW-0221">Differentiation</keyword>
<comment type="subcellular location">
    <subcellularLocation>
        <location evidence="1">Nucleus</location>
    </subcellularLocation>
</comment>